<name>G0EGF1_PYRF1</name>
<dbReference type="InterPro" id="IPR001341">
    <property type="entry name" value="Asp_kinase"/>
</dbReference>
<evidence type="ECO:0000256" key="7">
    <source>
        <dbReference type="RuleBase" id="RU003448"/>
    </source>
</evidence>
<comment type="pathway">
    <text evidence="8">Amino-acid biosynthesis; L-threonine biosynthesis; L-threonine from L-aspartate: step 1/5.</text>
</comment>
<comment type="similarity">
    <text evidence="1 7">Belongs to the aspartokinase family.</text>
</comment>
<evidence type="ECO:0000256" key="4">
    <source>
        <dbReference type="ARBA" id="ARBA00022777"/>
    </source>
</evidence>
<dbReference type="STRING" id="694429.Pyrfu_1317"/>
<dbReference type="PANTHER" id="PTHR21499">
    <property type="entry name" value="ASPARTATE KINASE"/>
    <property type="match status" value="1"/>
</dbReference>
<keyword evidence="3" id="KW-0547">Nucleotide-binding</keyword>
<dbReference type="InterPro" id="IPR002912">
    <property type="entry name" value="ACT_dom"/>
</dbReference>
<dbReference type="eggNOG" id="arCOG00861">
    <property type="taxonomic scope" value="Archaea"/>
</dbReference>
<feature type="domain" description="ACT" evidence="9">
    <location>
        <begin position="333"/>
        <end position="405"/>
    </location>
</feature>
<dbReference type="Gene3D" id="3.30.2130.10">
    <property type="entry name" value="VC0802-like"/>
    <property type="match status" value="1"/>
</dbReference>
<dbReference type="Pfam" id="PF22468">
    <property type="entry name" value="ACT_9"/>
    <property type="match status" value="1"/>
</dbReference>
<dbReference type="InParanoid" id="G0EGF1"/>
<dbReference type="Gene3D" id="3.40.1160.10">
    <property type="entry name" value="Acetylglutamate kinase-like"/>
    <property type="match status" value="1"/>
</dbReference>
<dbReference type="OrthoDB" id="8904at2157"/>
<dbReference type="SUPFAM" id="SSF53633">
    <property type="entry name" value="Carbamate kinase-like"/>
    <property type="match status" value="1"/>
</dbReference>
<dbReference type="PROSITE" id="PS51671">
    <property type="entry name" value="ACT"/>
    <property type="match status" value="1"/>
</dbReference>
<dbReference type="UniPathway" id="UPA00050">
    <property type="reaction ID" value="UER00461"/>
</dbReference>
<dbReference type="UniPathway" id="UPA00051">
    <property type="reaction ID" value="UER00462"/>
</dbReference>
<dbReference type="InterPro" id="IPR054352">
    <property type="entry name" value="ACT_Aspartokinase"/>
</dbReference>
<dbReference type="InterPro" id="IPR001048">
    <property type="entry name" value="Asp/Glu/Uridylate_kinase"/>
</dbReference>
<comment type="pathway">
    <text evidence="8">Amino-acid biosynthesis; L-methionine biosynthesis via de novo pathway; L-homoserine from L-aspartate: step 1/3.</text>
</comment>
<accession>G0EGF1</accession>
<comment type="pathway">
    <text evidence="8">Amino-acid biosynthesis; L-lysine biosynthesis via DAP pathway; (S)-tetrahydrodipicolinate from L-aspartate: step 1/4.</text>
</comment>
<dbReference type="UniPathway" id="UPA00034">
    <property type="reaction ID" value="UER00015"/>
</dbReference>
<dbReference type="GO" id="GO:0005524">
    <property type="term" value="F:ATP binding"/>
    <property type="evidence" value="ECO:0007669"/>
    <property type="project" value="UniProtKB-KW"/>
</dbReference>
<dbReference type="InterPro" id="IPR005260">
    <property type="entry name" value="Asp_kin_monofn"/>
</dbReference>
<evidence type="ECO:0000259" key="9">
    <source>
        <dbReference type="PROSITE" id="PS51671"/>
    </source>
</evidence>
<dbReference type="KEGG" id="pfm:Pyrfu_1317"/>
<keyword evidence="4 7" id="KW-0418">Kinase</keyword>
<dbReference type="SUPFAM" id="SSF55021">
    <property type="entry name" value="ACT-like"/>
    <property type="match status" value="1"/>
</dbReference>
<keyword evidence="8" id="KW-0028">Amino-acid biosynthesis</keyword>
<comment type="catalytic activity">
    <reaction evidence="6 7">
        <text>L-aspartate + ATP = 4-phospho-L-aspartate + ADP</text>
        <dbReference type="Rhea" id="RHEA:23776"/>
        <dbReference type="ChEBI" id="CHEBI:29991"/>
        <dbReference type="ChEBI" id="CHEBI:30616"/>
        <dbReference type="ChEBI" id="CHEBI:57535"/>
        <dbReference type="ChEBI" id="CHEBI:456216"/>
        <dbReference type="EC" id="2.7.2.4"/>
    </reaction>
</comment>
<dbReference type="EMBL" id="CP002838">
    <property type="protein sequence ID" value="AEM39176.1"/>
    <property type="molecule type" value="Genomic_DNA"/>
</dbReference>
<dbReference type="Pfam" id="PF00696">
    <property type="entry name" value="AA_kinase"/>
    <property type="match status" value="1"/>
</dbReference>
<keyword evidence="11" id="KW-1185">Reference proteome</keyword>
<keyword evidence="5" id="KW-0067">ATP-binding</keyword>
<evidence type="ECO:0000256" key="8">
    <source>
        <dbReference type="RuleBase" id="RU004249"/>
    </source>
</evidence>
<dbReference type="EC" id="2.7.2.4" evidence="7"/>
<dbReference type="GO" id="GO:0009090">
    <property type="term" value="P:homoserine biosynthetic process"/>
    <property type="evidence" value="ECO:0007669"/>
    <property type="project" value="TreeGrafter"/>
</dbReference>
<dbReference type="GO" id="GO:0009088">
    <property type="term" value="P:threonine biosynthetic process"/>
    <property type="evidence" value="ECO:0007669"/>
    <property type="project" value="UniProtKB-UniPathway"/>
</dbReference>
<dbReference type="GO" id="GO:0009089">
    <property type="term" value="P:lysine biosynthetic process via diaminopimelate"/>
    <property type="evidence" value="ECO:0007669"/>
    <property type="project" value="UniProtKB-UniPathway"/>
</dbReference>
<dbReference type="InterPro" id="IPR036393">
    <property type="entry name" value="AceGlu_kinase-like_sf"/>
</dbReference>
<dbReference type="NCBIfam" id="TIGR00657">
    <property type="entry name" value="asp_kinases"/>
    <property type="match status" value="1"/>
</dbReference>
<evidence type="ECO:0000256" key="3">
    <source>
        <dbReference type="ARBA" id="ARBA00022741"/>
    </source>
</evidence>
<protein>
    <recommendedName>
        <fullName evidence="7">Aspartokinase</fullName>
        <ecNumber evidence="7">2.7.2.4</ecNumber>
    </recommendedName>
</protein>
<evidence type="ECO:0000313" key="10">
    <source>
        <dbReference type="EMBL" id="AEM39176.1"/>
    </source>
</evidence>
<evidence type="ECO:0000313" key="11">
    <source>
        <dbReference type="Proteomes" id="UP000001037"/>
    </source>
</evidence>
<dbReference type="RefSeq" id="WP_014026853.1">
    <property type="nucleotide sequence ID" value="NC_015931.1"/>
</dbReference>
<evidence type="ECO:0000256" key="2">
    <source>
        <dbReference type="ARBA" id="ARBA00022679"/>
    </source>
</evidence>
<dbReference type="GeneID" id="11138500"/>
<dbReference type="Proteomes" id="UP000001037">
    <property type="component" value="Chromosome"/>
</dbReference>
<evidence type="ECO:0000256" key="6">
    <source>
        <dbReference type="ARBA" id="ARBA00047872"/>
    </source>
</evidence>
<keyword evidence="2 7" id="KW-0808">Transferase</keyword>
<gene>
    <name evidence="10" type="ordered locus">Pyrfu_1317</name>
</gene>
<reference evidence="10 11" key="1">
    <citation type="journal article" date="2011" name="Stand. Genomic Sci.">
        <title>Complete genome sequence of the hyperthermophilic chemolithoautotroph Pyrolobus fumarii type strain (1A).</title>
        <authorList>
            <person name="Anderson I."/>
            <person name="Goker M."/>
            <person name="Nolan M."/>
            <person name="Lucas S."/>
            <person name="Hammon N."/>
            <person name="Deshpande S."/>
            <person name="Cheng J.F."/>
            <person name="Tapia R."/>
            <person name="Han C."/>
            <person name="Goodwin L."/>
            <person name="Pitluck S."/>
            <person name="Huntemann M."/>
            <person name="Liolios K."/>
            <person name="Ivanova N."/>
            <person name="Pagani I."/>
            <person name="Mavromatis K."/>
            <person name="Ovchinikova G."/>
            <person name="Pati A."/>
            <person name="Chen A."/>
            <person name="Palaniappan K."/>
            <person name="Land M."/>
            <person name="Hauser L."/>
            <person name="Brambilla E.M."/>
            <person name="Huber H."/>
            <person name="Yasawong M."/>
            <person name="Rohde M."/>
            <person name="Spring S."/>
            <person name="Abt B."/>
            <person name="Sikorski J."/>
            <person name="Wirth R."/>
            <person name="Detter J.C."/>
            <person name="Woyke T."/>
            <person name="Bristow J."/>
            <person name="Eisen J.A."/>
            <person name="Markowitz V."/>
            <person name="Hugenholtz P."/>
            <person name="Kyrpides N.C."/>
            <person name="Klenk H.P."/>
            <person name="Lapidus A."/>
        </authorList>
    </citation>
    <scope>NUCLEOTIDE SEQUENCE [LARGE SCALE GENOMIC DNA]</scope>
    <source>
        <strain evidence="11">DSM 11204 / 1A</strain>
    </source>
</reference>
<dbReference type="InterPro" id="IPR045865">
    <property type="entry name" value="ACT-like_dom_sf"/>
</dbReference>
<evidence type="ECO:0000256" key="5">
    <source>
        <dbReference type="ARBA" id="ARBA00022840"/>
    </source>
</evidence>
<dbReference type="PANTHER" id="PTHR21499:SF70">
    <property type="entry name" value="ASPARTOKINASE"/>
    <property type="match status" value="1"/>
</dbReference>
<dbReference type="GO" id="GO:0005829">
    <property type="term" value="C:cytosol"/>
    <property type="evidence" value="ECO:0007669"/>
    <property type="project" value="TreeGrafter"/>
</dbReference>
<dbReference type="HOGENOM" id="CLU_009116_6_0_2"/>
<organism evidence="10 11">
    <name type="scientific">Pyrolobus fumarii (strain DSM 11204 / 1A)</name>
    <dbReference type="NCBI Taxonomy" id="694429"/>
    <lineage>
        <taxon>Archaea</taxon>
        <taxon>Thermoproteota</taxon>
        <taxon>Thermoprotei</taxon>
        <taxon>Desulfurococcales</taxon>
        <taxon>Pyrodictiaceae</taxon>
        <taxon>Pyrolobus</taxon>
    </lineage>
</organism>
<proteinExistence type="inferred from homology"/>
<evidence type="ECO:0000256" key="1">
    <source>
        <dbReference type="ARBA" id="ARBA00010122"/>
    </source>
</evidence>
<dbReference type="PIRSF" id="PIRSF000726">
    <property type="entry name" value="Asp_kin"/>
    <property type="match status" value="1"/>
</dbReference>
<dbReference type="FunCoup" id="G0EGF1">
    <property type="interactions" value="174"/>
</dbReference>
<dbReference type="AlphaFoldDB" id="G0EGF1"/>
<dbReference type="GO" id="GO:0004072">
    <property type="term" value="F:aspartate kinase activity"/>
    <property type="evidence" value="ECO:0007669"/>
    <property type="project" value="UniProtKB-EC"/>
</dbReference>
<sequence length="480" mass="52041">MVSRVQGIDGALTVKPLLVAKFGGSVLKSGEDYARAAEITEELQREHSVILVVSAMKGVTDRLLRLARDFEASPSVEIPELYQMHVEALRGAGVSGRLFGEAFSRIARLIDELTKIIWALRVLGEVTPKALDYVVSFGERLSAVIMEAVLRSRGIEAKALTGWEAGIVTDDRFGEANPIMEETVPRVRSRLLPLTEKGIVPIVTGFIAATRKGDITTLGRGGSDYTASLIASILGATEVHFYTDVPGVMTADPRLIPEARTIPRLCVIEALELSRVGGKKFHPRTFEPLLYSKIRARILDAKDPHGPHTIVEPECIDTLKAVAVMRGLAVVRLEGAVMAGRIGTAMMVTSVSKRAGVNIVAISQPVTETRIEIVVAEEDAERLAKALSEEIRNQELDVNVMVETGLSAVTIVGYGLRNPSLRARVLSEALSLEPEPELRSITTGFHDASLTIVTNARDAVRIAERIHSRLLRTRGAGEAS</sequence>